<evidence type="ECO:0000313" key="3">
    <source>
        <dbReference type="EMBL" id="VAX14275.1"/>
    </source>
</evidence>
<accession>A0A3B1C6E6</accession>
<name>A0A3B1C6E6_9ZZZZ</name>
<dbReference type="GO" id="GO:0046872">
    <property type="term" value="F:metal ion binding"/>
    <property type="evidence" value="ECO:0007669"/>
    <property type="project" value="UniProtKB-KW"/>
</dbReference>
<sequence>MSRSRTVFSCSACGGESPKWVGQCPDCAAWNTLTEVVTMPPAKTNARFSGFAGSGNAGVVQRLQEVEAHDVLRQ</sequence>
<protein>
    <submittedName>
        <fullName evidence="3">DNA repair protein RadA</fullName>
    </submittedName>
</protein>
<dbReference type="InterPro" id="IPR041166">
    <property type="entry name" value="Rubredoxin_2"/>
</dbReference>
<proteinExistence type="predicted"/>
<evidence type="ECO:0000256" key="1">
    <source>
        <dbReference type="ARBA" id="ARBA00022723"/>
    </source>
</evidence>
<feature type="domain" description="LapB rubredoxin metal binding" evidence="2">
    <location>
        <begin position="8"/>
        <end position="35"/>
    </location>
</feature>
<reference evidence="3" key="1">
    <citation type="submission" date="2018-06" db="EMBL/GenBank/DDBJ databases">
        <authorList>
            <person name="Zhirakovskaya E."/>
        </authorList>
    </citation>
    <scope>NUCLEOTIDE SEQUENCE</scope>
</reference>
<dbReference type="Pfam" id="PF18073">
    <property type="entry name" value="Zn_ribbon_LapB"/>
    <property type="match status" value="1"/>
</dbReference>
<evidence type="ECO:0000259" key="2">
    <source>
        <dbReference type="Pfam" id="PF18073"/>
    </source>
</evidence>
<organism evidence="3">
    <name type="scientific">hydrothermal vent metagenome</name>
    <dbReference type="NCBI Taxonomy" id="652676"/>
    <lineage>
        <taxon>unclassified sequences</taxon>
        <taxon>metagenomes</taxon>
        <taxon>ecological metagenomes</taxon>
    </lineage>
</organism>
<keyword evidence="1" id="KW-0479">Metal-binding</keyword>
<feature type="non-terminal residue" evidence="3">
    <location>
        <position position="74"/>
    </location>
</feature>
<gene>
    <name evidence="3" type="ORF">MNBD_GAMMA24-833</name>
</gene>
<dbReference type="EMBL" id="UOFZ01000169">
    <property type="protein sequence ID" value="VAX14275.1"/>
    <property type="molecule type" value="Genomic_DNA"/>
</dbReference>
<dbReference type="AlphaFoldDB" id="A0A3B1C6E6"/>